<dbReference type="RefSeq" id="WP_257892888.1">
    <property type="nucleotide sequence ID" value="NZ_JAIMBW010000001.1"/>
</dbReference>
<evidence type="ECO:0000313" key="2">
    <source>
        <dbReference type="EMBL" id="QXL89873.1"/>
    </source>
</evidence>
<dbReference type="EMBL" id="CP078073">
    <property type="protein sequence ID" value="QXL89873.1"/>
    <property type="molecule type" value="Genomic_DNA"/>
</dbReference>
<protein>
    <submittedName>
        <fullName evidence="2">Uncharacterized protein</fullName>
    </submittedName>
</protein>
<proteinExistence type="predicted"/>
<keyword evidence="1" id="KW-0472">Membrane</keyword>
<feature type="transmembrane region" description="Helical" evidence="1">
    <location>
        <begin position="6"/>
        <end position="26"/>
    </location>
</feature>
<accession>A0A975YHS5</accession>
<sequence>MLPTLAAIADLVAAAGVIGSLRFLALQLREPKRRFMPATAARIDGILSGDLAPIGAHR</sequence>
<evidence type="ECO:0000256" key="1">
    <source>
        <dbReference type="SAM" id="Phobius"/>
    </source>
</evidence>
<evidence type="ECO:0000313" key="3">
    <source>
        <dbReference type="Proteomes" id="UP000693972"/>
    </source>
</evidence>
<dbReference type="Proteomes" id="UP000693972">
    <property type="component" value="Unassembled WGS sequence"/>
</dbReference>
<keyword evidence="1" id="KW-1133">Transmembrane helix</keyword>
<organism evidence="2">
    <name type="scientific">Gymnodinialimonas phycosphaerae</name>
    <dbReference type="NCBI Taxonomy" id="2841589"/>
    <lineage>
        <taxon>Bacteria</taxon>
        <taxon>Pseudomonadati</taxon>
        <taxon>Pseudomonadota</taxon>
        <taxon>Alphaproteobacteria</taxon>
        <taxon>Rhodobacterales</taxon>
        <taxon>Paracoccaceae</taxon>
        <taxon>Gymnodinialimonas</taxon>
    </lineage>
</organism>
<gene>
    <name evidence="2" type="ORF">KUL25_10405</name>
</gene>
<dbReference type="EMBL" id="JAIMBW010000001">
    <property type="protein sequence ID" value="MBY4893176.1"/>
    <property type="molecule type" value="Genomic_DNA"/>
</dbReference>
<dbReference type="AlphaFoldDB" id="A0A975YHS5"/>
<keyword evidence="3" id="KW-1185">Reference proteome</keyword>
<keyword evidence="1" id="KW-0812">Transmembrane</keyword>
<name>A0A975YHS5_9RHOB</name>
<reference evidence="2 3" key="1">
    <citation type="submission" date="2021-07" db="EMBL/GenBank/DDBJ databases">
        <title>Karlodiniumbacter phycospheric gen. nov., sp. nov., a phycosphere bacterium isolated from karlodinium veneficum.</title>
        <authorList>
            <person name="Peng Y."/>
            <person name="Jiang L."/>
            <person name="Lee J."/>
        </authorList>
    </citation>
    <scope>NUCLEOTIDE SEQUENCE</scope>
    <source>
        <strain evidence="2 3">N5</strain>
    </source>
</reference>